<dbReference type="KEGG" id="har:HEAR0020"/>
<organism evidence="1 2">
    <name type="scientific">Herminiimonas arsenicoxydans</name>
    <dbReference type="NCBI Taxonomy" id="204773"/>
    <lineage>
        <taxon>Bacteria</taxon>
        <taxon>Pseudomonadati</taxon>
        <taxon>Pseudomonadota</taxon>
        <taxon>Betaproteobacteria</taxon>
        <taxon>Burkholderiales</taxon>
        <taxon>Oxalobacteraceae</taxon>
        <taxon>Herminiimonas</taxon>
    </lineage>
</organism>
<proteinExistence type="predicted"/>
<name>A4G170_HERAR</name>
<dbReference type="STRING" id="204773.HEAR0020"/>
<dbReference type="EMBL" id="CU207211">
    <property type="protein sequence ID" value="CAL60257.1"/>
    <property type="molecule type" value="Genomic_DNA"/>
</dbReference>
<reference evidence="1 2" key="1">
    <citation type="journal article" date="2007" name="PLoS Genet.">
        <title>A tale of two oxidation states: bacterial colonization of arsenic-rich environments.</title>
        <authorList>
            <person name="Muller D."/>
            <person name="Medigue C."/>
            <person name="Koechler S."/>
            <person name="Barbe V."/>
            <person name="Barakat M."/>
            <person name="Talla E."/>
            <person name="Bonnefoy V."/>
            <person name="Krin E."/>
            <person name="Arsene-Ploetze F."/>
            <person name="Carapito C."/>
            <person name="Chandler M."/>
            <person name="Cournoyer B."/>
            <person name="Cruveiller S."/>
            <person name="Dossat C."/>
            <person name="Duval S."/>
            <person name="Heymann M."/>
            <person name="Leize E."/>
            <person name="Lieutaud A."/>
            <person name="Lievremont D."/>
            <person name="Makita Y."/>
            <person name="Mangenot S."/>
            <person name="Nitschke W."/>
            <person name="Ortet P."/>
            <person name="Perdrial N."/>
            <person name="Schoepp B."/>
            <person name="Siguier N."/>
            <person name="Simeonova D.D."/>
            <person name="Rouy Z."/>
            <person name="Segurens B."/>
            <person name="Turlin E."/>
            <person name="Vallenet D."/>
            <person name="Van Dorsselaer A."/>
            <person name="Weiss S."/>
            <person name="Weissenbach J."/>
            <person name="Lett M.C."/>
            <person name="Danchin A."/>
            <person name="Bertin P.N."/>
        </authorList>
    </citation>
    <scope>NUCLEOTIDE SEQUENCE [LARGE SCALE GENOMIC DNA]</scope>
    <source>
        <strain evidence="2">ULPAs1</strain>
    </source>
</reference>
<keyword evidence="2" id="KW-1185">Reference proteome</keyword>
<dbReference type="HOGENOM" id="CLU_3099602_0_0_4"/>
<protein>
    <submittedName>
        <fullName evidence="1">Uncharacterized protein</fullName>
    </submittedName>
</protein>
<dbReference type="Proteomes" id="UP000006697">
    <property type="component" value="Chromosome"/>
</dbReference>
<gene>
    <name evidence="1" type="ordered locus">HEAR0020</name>
</gene>
<sequence length="51" mass="5706">MLRIRPTAQYFTLSNRETGYYFQTHGTPCVSCNRTMRKPILAVTGDSPAGP</sequence>
<accession>A4G170</accession>
<evidence type="ECO:0000313" key="1">
    <source>
        <dbReference type="EMBL" id="CAL60257.1"/>
    </source>
</evidence>
<evidence type="ECO:0000313" key="2">
    <source>
        <dbReference type="Proteomes" id="UP000006697"/>
    </source>
</evidence>
<dbReference type="AlphaFoldDB" id="A4G170"/>